<keyword evidence="1" id="KW-0808">Transferase</keyword>
<name>A0A380BUN2_9GAMM</name>
<evidence type="ECO:0000313" key="1">
    <source>
        <dbReference type="EMBL" id="SUJ06406.1"/>
    </source>
</evidence>
<sequence length="413" mass="45774">MKSDSSYSFKSLYCAFDRYPLPKGASTHIRYMASTLFAFQSPGMLYLQGDPQMPSWQQETLSLGSNPYEVSSAVSIVRHQLNPSSGNNVLAKALDYANQLGALLRQNRDTLTLAQFRDPWAGVPLLDHRKDNPALKLVYEVNALPSIELPIHLSLPRKTLAKISAWEQRCLDGADLIVTPSKLTAAGLEKRTSTPVVYLPNGAELPPAEPLRQAEDASLPRLIYFGAAQRWQGLRDLLKAFALVRQQLEVRLDLCLSLENRQARQVKAWLKSMELEDCVSLHFGLDQASLRQKIQAASASLAPLTPCRRNMLQGCCPLKVLESMACGTAVIASDLPVIRELVTHEEHGLLVPPSRPSELARACIELLSQPAKAKDLGLKGQQRVTEQFQWQQICAQLSDLYHQLSQSPMQASA</sequence>
<reference evidence="1 2" key="1">
    <citation type="submission" date="2018-06" db="EMBL/GenBank/DDBJ databases">
        <authorList>
            <consortium name="Pathogen Informatics"/>
            <person name="Doyle S."/>
        </authorList>
    </citation>
    <scope>NUCLEOTIDE SEQUENCE [LARGE SCALE GENOMIC DNA]</scope>
    <source>
        <strain evidence="1 2">NCTC10738</strain>
    </source>
</reference>
<dbReference type="Pfam" id="PF13692">
    <property type="entry name" value="Glyco_trans_1_4"/>
    <property type="match status" value="1"/>
</dbReference>
<dbReference type="AlphaFoldDB" id="A0A380BUN2"/>
<gene>
    <name evidence="1" type="primary">glgA_2</name>
    <name evidence="1" type="ORF">NCTC10738_03865</name>
</gene>
<dbReference type="Gene3D" id="3.40.50.2000">
    <property type="entry name" value="Glycogen Phosphorylase B"/>
    <property type="match status" value="2"/>
</dbReference>
<dbReference type="PANTHER" id="PTHR12526">
    <property type="entry name" value="GLYCOSYLTRANSFERASE"/>
    <property type="match status" value="1"/>
</dbReference>
<dbReference type="SUPFAM" id="SSF53756">
    <property type="entry name" value="UDP-Glycosyltransferase/glycogen phosphorylase"/>
    <property type="match status" value="1"/>
</dbReference>
<dbReference type="RefSeq" id="WP_115390361.1">
    <property type="nucleotide sequence ID" value="NZ_JADZHC010000048.1"/>
</dbReference>
<evidence type="ECO:0000313" key="2">
    <source>
        <dbReference type="Proteomes" id="UP000254069"/>
    </source>
</evidence>
<dbReference type="EMBL" id="UGYO01000002">
    <property type="protein sequence ID" value="SUJ06406.1"/>
    <property type="molecule type" value="Genomic_DNA"/>
</dbReference>
<dbReference type="GO" id="GO:0009011">
    <property type="term" value="F:alpha-1,4-glucan glucosyltransferase (ADP-glucose donor) activity"/>
    <property type="evidence" value="ECO:0007669"/>
    <property type="project" value="UniProtKB-EC"/>
</dbReference>
<proteinExistence type="predicted"/>
<dbReference type="CDD" id="cd03801">
    <property type="entry name" value="GT4_PimA-like"/>
    <property type="match status" value="1"/>
</dbReference>
<keyword evidence="1" id="KW-0328">Glycosyltransferase</keyword>
<keyword evidence="2" id="KW-1185">Reference proteome</keyword>
<dbReference type="Proteomes" id="UP000254069">
    <property type="component" value="Unassembled WGS sequence"/>
</dbReference>
<protein>
    <submittedName>
        <fullName evidence="1">Capsular glucan synthase</fullName>
        <ecNumber evidence="1">2.4.1.21</ecNumber>
    </submittedName>
</protein>
<dbReference type="EC" id="2.4.1.21" evidence="1"/>
<dbReference type="PANTHER" id="PTHR12526:SF600">
    <property type="entry name" value="GLYCOSYL TRANSFERASE GROUP 1"/>
    <property type="match status" value="1"/>
</dbReference>
<organism evidence="1 2">
    <name type="scientific">Shewanella algae</name>
    <dbReference type="NCBI Taxonomy" id="38313"/>
    <lineage>
        <taxon>Bacteria</taxon>
        <taxon>Pseudomonadati</taxon>
        <taxon>Pseudomonadota</taxon>
        <taxon>Gammaproteobacteria</taxon>
        <taxon>Alteromonadales</taxon>
        <taxon>Shewanellaceae</taxon>
        <taxon>Shewanella</taxon>
    </lineage>
</organism>
<accession>A0A380BUN2</accession>